<evidence type="ECO:0000256" key="1">
    <source>
        <dbReference type="ARBA" id="ARBA00010759"/>
    </source>
</evidence>
<comment type="caution">
    <text evidence="3">The sequence shown here is derived from an EMBL/GenBank/DDBJ whole genome shotgun (WGS) entry which is preliminary data.</text>
</comment>
<dbReference type="GO" id="GO:0006412">
    <property type="term" value="P:translation"/>
    <property type="evidence" value="ECO:0007669"/>
    <property type="project" value="UniProtKB-UniRule"/>
</dbReference>
<proteinExistence type="inferred from homology"/>
<feature type="binding site" evidence="2">
    <location>
        <position position="132"/>
    </location>
    <ligand>
        <name>Fe cation</name>
        <dbReference type="ChEBI" id="CHEBI:24875"/>
    </ligand>
</feature>
<dbReference type="PRINTS" id="PR01576">
    <property type="entry name" value="PDEFORMYLASE"/>
</dbReference>
<reference evidence="3" key="1">
    <citation type="journal article" date="2021" name="PeerJ">
        <title>Extensive microbial diversity within the chicken gut microbiome revealed by metagenomics and culture.</title>
        <authorList>
            <person name="Gilroy R."/>
            <person name="Ravi A."/>
            <person name="Getino M."/>
            <person name="Pursley I."/>
            <person name="Horton D.L."/>
            <person name="Alikhan N.F."/>
            <person name="Baker D."/>
            <person name="Gharbi K."/>
            <person name="Hall N."/>
            <person name="Watson M."/>
            <person name="Adriaenssens E.M."/>
            <person name="Foster-Nyarko E."/>
            <person name="Jarju S."/>
            <person name="Secka A."/>
            <person name="Antonio M."/>
            <person name="Oren A."/>
            <person name="Chaudhuri R.R."/>
            <person name="La Ragione R."/>
            <person name="Hildebrand F."/>
            <person name="Pallen M.J."/>
        </authorList>
    </citation>
    <scope>NUCLEOTIDE SEQUENCE</scope>
    <source>
        <strain evidence="3">ChiGjej1B1-18357</strain>
    </source>
</reference>
<keyword evidence="2" id="KW-0479">Metal-binding</keyword>
<dbReference type="HAMAP" id="MF_00163">
    <property type="entry name" value="Pep_deformylase"/>
    <property type="match status" value="1"/>
</dbReference>
<evidence type="ECO:0000313" key="4">
    <source>
        <dbReference type="Proteomes" id="UP000776650"/>
    </source>
</evidence>
<protein>
    <recommendedName>
        <fullName evidence="2">Peptide deformylase</fullName>
        <shortName evidence="2">PDF</shortName>
        <ecNumber evidence="2">3.5.1.88</ecNumber>
    </recommendedName>
    <alternativeName>
        <fullName evidence="2">Polypeptide deformylase</fullName>
    </alternativeName>
</protein>
<dbReference type="GO" id="GO:0046872">
    <property type="term" value="F:metal ion binding"/>
    <property type="evidence" value="ECO:0007669"/>
    <property type="project" value="UniProtKB-KW"/>
</dbReference>
<keyword evidence="2 3" id="KW-0378">Hydrolase</keyword>
<dbReference type="InterPro" id="IPR023635">
    <property type="entry name" value="Peptide_deformylase"/>
</dbReference>
<dbReference type="RefSeq" id="WP_303915776.1">
    <property type="nucleotide sequence ID" value="NZ_DYXM01000276.1"/>
</dbReference>
<comment type="similarity">
    <text evidence="1 2">Belongs to the polypeptide deformylase family.</text>
</comment>
<dbReference type="InterPro" id="IPR036821">
    <property type="entry name" value="Peptide_deformylase_sf"/>
</dbReference>
<feature type="binding site" evidence="2">
    <location>
        <position position="90"/>
    </location>
    <ligand>
        <name>Fe cation</name>
        <dbReference type="ChEBI" id="CHEBI:24875"/>
    </ligand>
</feature>
<dbReference type="NCBIfam" id="TIGR00079">
    <property type="entry name" value="pept_deformyl"/>
    <property type="match status" value="1"/>
</dbReference>
<dbReference type="CDD" id="cd00487">
    <property type="entry name" value="Pep_deformylase"/>
    <property type="match status" value="1"/>
</dbReference>
<comment type="function">
    <text evidence="2">Removes the formyl group from the N-terminal Met of newly synthesized proteins. Requires at least a dipeptide for an efficient rate of reaction. N-terminal L-methionine is a prerequisite for activity but the enzyme has broad specificity at other positions.</text>
</comment>
<dbReference type="NCBIfam" id="NF001159">
    <property type="entry name" value="PRK00150.1-3"/>
    <property type="match status" value="1"/>
</dbReference>
<dbReference type="AlphaFoldDB" id="A0A921JZQ8"/>
<keyword evidence="2" id="KW-0648">Protein biosynthesis</keyword>
<gene>
    <name evidence="2 3" type="primary">def</name>
    <name evidence="3" type="ORF">K8V11_14430</name>
</gene>
<dbReference type="Gene3D" id="3.90.45.10">
    <property type="entry name" value="Peptide deformylase"/>
    <property type="match status" value="1"/>
</dbReference>
<dbReference type="EMBL" id="DYXM01000276">
    <property type="protein sequence ID" value="HJE92193.1"/>
    <property type="molecule type" value="Genomic_DNA"/>
</dbReference>
<dbReference type="Proteomes" id="UP000776650">
    <property type="component" value="Unassembled WGS sequence"/>
</dbReference>
<evidence type="ECO:0000256" key="2">
    <source>
        <dbReference type="HAMAP-Rule" id="MF_00163"/>
    </source>
</evidence>
<dbReference type="Pfam" id="PF01327">
    <property type="entry name" value="Pep_deformylase"/>
    <property type="match status" value="1"/>
</dbReference>
<accession>A0A921JZQ8</accession>
<organism evidence="3 4">
    <name type="scientific">Dietzia timorensis</name>
    <dbReference type="NCBI Taxonomy" id="499555"/>
    <lineage>
        <taxon>Bacteria</taxon>
        <taxon>Bacillati</taxon>
        <taxon>Actinomycetota</taxon>
        <taxon>Actinomycetes</taxon>
        <taxon>Mycobacteriales</taxon>
        <taxon>Dietziaceae</taxon>
        <taxon>Dietzia</taxon>
    </lineage>
</organism>
<dbReference type="EC" id="3.5.1.88" evidence="2"/>
<sequence>MAIRPIRLFPDAVLRTRADEVHEIDAGVRKLVTDMWDTMDHAEGVGLAAPQVGVSRRVFVYDDRDGHRGALINPSYTVPSSDSEFDYEGCLSVPEIGGEIDRPLEIDVTGTDENGDEVRFHADGLLARICQHEIDHLDGIMFMQRLTGDARKEAMAAIRSAEWFGMPAILGDLVFEEIGAAEVEAGQLSVAEAQDR</sequence>
<reference evidence="3" key="2">
    <citation type="submission" date="2021-09" db="EMBL/GenBank/DDBJ databases">
        <authorList>
            <person name="Gilroy R."/>
        </authorList>
    </citation>
    <scope>NUCLEOTIDE SEQUENCE</scope>
    <source>
        <strain evidence="3">ChiGjej1B1-18357</strain>
    </source>
</reference>
<comment type="catalytic activity">
    <reaction evidence="2">
        <text>N-terminal N-formyl-L-methionyl-[peptide] + H2O = N-terminal L-methionyl-[peptide] + formate</text>
        <dbReference type="Rhea" id="RHEA:24420"/>
        <dbReference type="Rhea" id="RHEA-COMP:10639"/>
        <dbReference type="Rhea" id="RHEA-COMP:10640"/>
        <dbReference type="ChEBI" id="CHEBI:15377"/>
        <dbReference type="ChEBI" id="CHEBI:15740"/>
        <dbReference type="ChEBI" id="CHEBI:49298"/>
        <dbReference type="ChEBI" id="CHEBI:64731"/>
        <dbReference type="EC" id="3.5.1.88"/>
    </reaction>
</comment>
<feature type="binding site" evidence="2">
    <location>
        <position position="136"/>
    </location>
    <ligand>
        <name>Fe cation</name>
        <dbReference type="ChEBI" id="CHEBI:24875"/>
    </ligand>
</feature>
<keyword evidence="2" id="KW-0408">Iron</keyword>
<comment type="cofactor">
    <cofactor evidence="2">
        <name>Fe(2+)</name>
        <dbReference type="ChEBI" id="CHEBI:29033"/>
    </cofactor>
    <text evidence="2">Binds 1 Fe(2+) ion.</text>
</comment>
<name>A0A921JZQ8_9ACTN</name>
<dbReference type="PANTHER" id="PTHR10458:SF22">
    <property type="entry name" value="PEPTIDE DEFORMYLASE"/>
    <property type="match status" value="1"/>
</dbReference>
<feature type="active site" evidence="2">
    <location>
        <position position="133"/>
    </location>
</feature>
<dbReference type="SUPFAM" id="SSF56420">
    <property type="entry name" value="Peptide deformylase"/>
    <property type="match status" value="1"/>
</dbReference>
<dbReference type="GO" id="GO:0042586">
    <property type="term" value="F:peptide deformylase activity"/>
    <property type="evidence" value="ECO:0007669"/>
    <property type="project" value="UniProtKB-UniRule"/>
</dbReference>
<evidence type="ECO:0000313" key="3">
    <source>
        <dbReference type="EMBL" id="HJE92193.1"/>
    </source>
</evidence>
<dbReference type="PANTHER" id="PTHR10458">
    <property type="entry name" value="PEPTIDE DEFORMYLASE"/>
    <property type="match status" value="1"/>
</dbReference>